<reference evidence="3" key="1">
    <citation type="submission" date="2009-09" db="EMBL/GenBank/DDBJ databases">
        <title>The complete genome of Nakamurella multipartita DSM 44233.</title>
        <authorList>
            <consortium name="US DOE Joint Genome Institute (JGI-PGF)"/>
            <person name="Lucas S."/>
            <person name="Copeland A."/>
            <person name="Lapidus A."/>
            <person name="Glavina del Rio T."/>
            <person name="Dalin E."/>
            <person name="Tice H."/>
            <person name="Bruce D."/>
            <person name="Goodwin L."/>
            <person name="Pitluck S."/>
            <person name="Kyrpides N."/>
            <person name="Mavromatis K."/>
            <person name="Ivanova N."/>
            <person name="Ovchinnikova G."/>
            <person name="Sims D."/>
            <person name="Meincke L."/>
            <person name="Brettin T."/>
            <person name="Detter J.C."/>
            <person name="Han C."/>
            <person name="Larimer F."/>
            <person name="Land M."/>
            <person name="Hauser L."/>
            <person name="Markowitz V."/>
            <person name="Cheng J.-F."/>
            <person name="Hugenholtz P."/>
            <person name="Woyke T."/>
            <person name="Wu D."/>
            <person name="Klenk H.-P."/>
            <person name="Eisen J.A."/>
        </authorList>
    </citation>
    <scope>NUCLEOTIDE SEQUENCE [LARGE SCALE GENOMIC DNA]</scope>
    <source>
        <strain evidence="3">ATCC 700099 / DSM 44233 / CIP 104796 / JCM 9543 / NBRC 105858 / Y-104</strain>
    </source>
</reference>
<sequence length="407" mass="44635">MTGAARWPLHPQPEAGEALSSWLIRVADAYGMTPGQLVRHNLGPASFELGDQNLSDLDMEPPPGMLEALHERTGVPRDQLASMTIAGWVPWLLDTLDPTQGTAAFETYVQQDSVILPPGRAIKRDLPIWRAWLPDRPMMRRACPRCIDDADGESAVFALASRIPLTIGCPKHGYRLEAMFGSLGAFIAWEDKDMVPTPTDPRVTAMDRRTHEGLATGTVSLPGRAVHVGAWLRLLRTLLDEVNTPTSTVRPSYRSNLQLVWQTIGRSPRAGQIRWRPYECLDWPAQQAMLHAAAAAVDLIETGRIPAAGTLAPLLHAQQHPAVYDGDPPHHRIDPAPATTVWQAAMTSIRDVIGIARQDAGTARQLLSLLTCYTPNELAYSRIRGELIETGIPSELLPTRDQAARSG</sequence>
<dbReference type="HOGENOM" id="CLU_056355_0_0_11"/>
<protein>
    <submittedName>
        <fullName evidence="2">TniQ family protein</fullName>
    </submittedName>
</protein>
<evidence type="ECO:0000313" key="2">
    <source>
        <dbReference type="EMBL" id="ACV79898.1"/>
    </source>
</evidence>
<dbReference type="STRING" id="479431.Namu_3577"/>
<reference evidence="2 3" key="2">
    <citation type="journal article" date="2010" name="Stand. Genomic Sci.">
        <title>Complete genome sequence of Nakamurella multipartita type strain (Y-104).</title>
        <authorList>
            <person name="Tice H."/>
            <person name="Mayilraj S."/>
            <person name="Sims D."/>
            <person name="Lapidus A."/>
            <person name="Nolan M."/>
            <person name="Lucas S."/>
            <person name="Glavina Del Rio T."/>
            <person name="Copeland A."/>
            <person name="Cheng J.F."/>
            <person name="Meincke L."/>
            <person name="Bruce D."/>
            <person name="Goodwin L."/>
            <person name="Pitluck S."/>
            <person name="Ivanova N."/>
            <person name="Mavromatis K."/>
            <person name="Ovchinnikova G."/>
            <person name="Pati A."/>
            <person name="Chen A."/>
            <person name="Palaniappan K."/>
            <person name="Land M."/>
            <person name="Hauser L."/>
            <person name="Chang Y.J."/>
            <person name="Jeffries C.D."/>
            <person name="Detter J.C."/>
            <person name="Brettin T."/>
            <person name="Rohde M."/>
            <person name="Goker M."/>
            <person name="Bristow J."/>
            <person name="Eisen J.A."/>
            <person name="Markowitz V."/>
            <person name="Hugenholtz P."/>
            <person name="Kyrpides N.C."/>
            <person name="Klenk H.P."/>
            <person name="Chen F."/>
        </authorList>
    </citation>
    <scope>NUCLEOTIDE SEQUENCE [LARGE SCALE GENOMIC DNA]</scope>
    <source>
        <strain evidence="3">ATCC 700099 / DSM 44233 / CIP 104796 / JCM 9543 / NBRC 105858 / Y-104</strain>
    </source>
</reference>
<dbReference type="Proteomes" id="UP000002218">
    <property type="component" value="Chromosome"/>
</dbReference>
<gene>
    <name evidence="2" type="ordered locus">Namu_3577</name>
</gene>
<organism evidence="2 3">
    <name type="scientific">Nakamurella multipartita (strain ATCC 700099 / DSM 44233 / CIP 104796 / JCM 9543 / NBRC 105858 / Y-104)</name>
    <name type="common">Microsphaera multipartita</name>
    <dbReference type="NCBI Taxonomy" id="479431"/>
    <lineage>
        <taxon>Bacteria</taxon>
        <taxon>Bacillati</taxon>
        <taxon>Actinomycetota</taxon>
        <taxon>Actinomycetes</taxon>
        <taxon>Nakamurellales</taxon>
        <taxon>Nakamurellaceae</taxon>
        <taxon>Nakamurella</taxon>
    </lineage>
</organism>
<dbReference type="InterPro" id="IPR009492">
    <property type="entry name" value="TniQ"/>
</dbReference>
<name>C8XFC1_NAKMY</name>
<keyword evidence="3" id="KW-1185">Reference proteome</keyword>
<dbReference type="Pfam" id="PF06527">
    <property type="entry name" value="TniQ"/>
    <property type="match status" value="1"/>
</dbReference>
<proteinExistence type="predicted"/>
<dbReference type="eggNOG" id="ENOG502Z8WC">
    <property type="taxonomic scope" value="Bacteria"/>
</dbReference>
<dbReference type="EMBL" id="CP001737">
    <property type="protein sequence ID" value="ACV79898.1"/>
    <property type="molecule type" value="Genomic_DNA"/>
</dbReference>
<dbReference type="InParanoid" id="C8XFC1"/>
<dbReference type="RefSeq" id="WP_015748752.1">
    <property type="nucleotide sequence ID" value="NC_013235.1"/>
</dbReference>
<evidence type="ECO:0000259" key="1">
    <source>
        <dbReference type="Pfam" id="PF06527"/>
    </source>
</evidence>
<feature type="domain" description="TniQ" evidence="1">
    <location>
        <begin position="8"/>
        <end position="176"/>
    </location>
</feature>
<dbReference type="OrthoDB" id="4813139at2"/>
<dbReference type="KEGG" id="nml:Namu_3577"/>
<dbReference type="AlphaFoldDB" id="C8XFC1"/>
<evidence type="ECO:0000313" key="3">
    <source>
        <dbReference type="Proteomes" id="UP000002218"/>
    </source>
</evidence>
<accession>C8XFC1</accession>